<dbReference type="EC" id="2.7.7.33" evidence="1"/>
<organism evidence="1 2">
    <name type="scientific">Candidatus Accumulibacter vicinus</name>
    <dbReference type="NCBI Taxonomy" id="2954382"/>
    <lineage>
        <taxon>Bacteria</taxon>
        <taxon>Pseudomonadati</taxon>
        <taxon>Pseudomonadota</taxon>
        <taxon>Betaproteobacteria</taxon>
        <taxon>Candidatus Accumulibacter</taxon>
    </lineage>
</organism>
<dbReference type="AlphaFoldDB" id="A0A084XZ69"/>
<dbReference type="Proteomes" id="UP000019812">
    <property type="component" value="Unassembled WGS sequence"/>
</dbReference>
<gene>
    <name evidence="1" type="primary">rfbF_1</name>
    <name evidence="1" type="ORF">CAPSK01_002351</name>
</gene>
<accession>A0A084XZ69</accession>
<protein>
    <submittedName>
        <fullName evidence="1">Glucose-1-phosphate cytidylyltransferase</fullName>
        <ecNumber evidence="1">2.7.7.33</ecNumber>
    </submittedName>
</protein>
<evidence type="ECO:0000313" key="2">
    <source>
        <dbReference type="Proteomes" id="UP000019812"/>
    </source>
</evidence>
<dbReference type="STRING" id="1457154.CAPSK01_002351"/>
<keyword evidence="1" id="KW-0548">Nucleotidyltransferase</keyword>
<proteinExistence type="predicted"/>
<dbReference type="InterPro" id="IPR029044">
    <property type="entry name" value="Nucleotide-diphossugar_trans"/>
</dbReference>
<comment type="caution">
    <text evidence="1">The sequence shown here is derived from an EMBL/GenBank/DDBJ whole genome shotgun (WGS) entry which is preliminary data.</text>
</comment>
<keyword evidence="1" id="KW-0808">Transferase</keyword>
<name>A0A084XZ69_9PROT</name>
<dbReference type="Gene3D" id="3.90.550.10">
    <property type="entry name" value="Spore Coat Polysaccharide Biosynthesis Protein SpsA, Chain A"/>
    <property type="match status" value="1"/>
</dbReference>
<dbReference type="PANTHER" id="PTHR47183">
    <property type="entry name" value="GLUCOSE-1-PHOSPHATE CYTIDYLYLTRANSFERASE-RELATED"/>
    <property type="match status" value="1"/>
</dbReference>
<reference evidence="1 2" key="1">
    <citation type="submission" date="2014-07" db="EMBL/GenBank/DDBJ databases">
        <title>Expanding our view of genomic diversity in Candidatus Accumulibacter clades.</title>
        <authorList>
            <person name="Skennerton C.T."/>
            <person name="Barr J.J."/>
            <person name="Slater F.R."/>
            <person name="Bond P.L."/>
            <person name="Tyson G.W."/>
        </authorList>
    </citation>
    <scope>NUCLEOTIDE SEQUENCE [LARGE SCALE GENOMIC DNA]</scope>
    <source>
        <strain evidence="2">SK-01</strain>
    </source>
</reference>
<dbReference type="SUPFAM" id="SSF53448">
    <property type="entry name" value="Nucleotide-diphospho-sugar transferases"/>
    <property type="match status" value="1"/>
</dbReference>
<evidence type="ECO:0000313" key="1">
    <source>
        <dbReference type="EMBL" id="KFB67763.1"/>
    </source>
</evidence>
<dbReference type="InterPro" id="IPR013446">
    <property type="entry name" value="G1P_cyt_trans-like"/>
</dbReference>
<dbReference type="PANTHER" id="PTHR47183:SF1">
    <property type="entry name" value="GLUCOSE-1-PHOSPHATE CYTIDYLYLTRANSFERASE"/>
    <property type="match status" value="1"/>
</dbReference>
<dbReference type="GO" id="GO:0047343">
    <property type="term" value="F:glucose-1-phosphate cytidylyltransferase activity"/>
    <property type="evidence" value="ECO:0007669"/>
    <property type="project" value="UniProtKB-EC"/>
</dbReference>
<dbReference type="EMBL" id="JDSS02000024">
    <property type="protein sequence ID" value="KFB67763.1"/>
    <property type="molecule type" value="Genomic_DNA"/>
</dbReference>
<sequence>MVVEFPILQRGHRALVTFHRRHGCLATVTAMQPAGRFGALAVEADRVIDFREKLQGDDAWINGGLFVLSPRCSTTLRTIAPPGKAPPSHGSRATISCAPGSTGGFWQPMDTLCDKNHLETLWSSGSAPRKTWE</sequence>